<dbReference type="Ensembl" id="ENSCLMT00005005511.1">
    <property type="protein sequence ID" value="ENSCLMP00005005153.1"/>
    <property type="gene ID" value="ENSCLMG00005002760.1"/>
</dbReference>
<name>A0A8C2YXR8_CYCLU</name>
<dbReference type="Proteomes" id="UP000694565">
    <property type="component" value="Unplaced"/>
</dbReference>
<keyword evidence="9" id="KW-1185">Reference proteome</keyword>
<feature type="signal peptide" evidence="7">
    <location>
        <begin position="1"/>
        <end position="27"/>
    </location>
</feature>
<evidence type="ECO:0000256" key="2">
    <source>
        <dbReference type="ARBA" id="ARBA00011016"/>
    </source>
</evidence>
<reference evidence="8" key="2">
    <citation type="submission" date="2025-09" db="UniProtKB">
        <authorList>
            <consortium name="Ensembl"/>
        </authorList>
    </citation>
    <scope>IDENTIFICATION</scope>
</reference>
<feature type="chain" id="PRO_5034281961" description="Mesothelin-like protein" evidence="7">
    <location>
        <begin position="28"/>
        <end position="534"/>
    </location>
</feature>
<dbReference type="PANTHER" id="PTHR23412">
    <property type="entry name" value="STEREOCILIN RELATED"/>
    <property type="match status" value="1"/>
</dbReference>
<dbReference type="GeneTree" id="ENSGT00950000182957"/>
<evidence type="ECO:0000256" key="1">
    <source>
        <dbReference type="ARBA" id="ARBA00004370"/>
    </source>
</evidence>
<keyword evidence="3 7" id="KW-0732">Signal</keyword>
<evidence type="ECO:0000256" key="5">
    <source>
        <dbReference type="ARBA" id="ARBA00023136"/>
    </source>
</evidence>
<proteinExistence type="inferred from homology"/>
<dbReference type="GO" id="GO:0009986">
    <property type="term" value="C:cell surface"/>
    <property type="evidence" value="ECO:0007669"/>
    <property type="project" value="TreeGrafter"/>
</dbReference>
<keyword evidence="4" id="KW-0130">Cell adhesion</keyword>
<evidence type="ECO:0000256" key="4">
    <source>
        <dbReference type="ARBA" id="ARBA00022889"/>
    </source>
</evidence>
<keyword evidence="5" id="KW-0472">Membrane</keyword>
<comment type="similarity">
    <text evidence="2">Belongs to the mesothelin family.</text>
</comment>
<evidence type="ECO:0000313" key="9">
    <source>
        <dbReference type="Proteomes" id="UP000694565"/>
    </source>
</evidence>
<accession>A0A8C2YXR8</accession>
<evidence type="ECO:0000256" key="6">
    <source>
        <dbReference type="ARBA" id="ARBA00023180"/>
    </source>
</evidence>
<evidence type="ECO:0000256" key="7">
    <source>
        <dbReference type="SAM" id="SignalP"/>
    </source>
</evidence>
<organism evidence="8 9">
    <name type="scientific">Cyclopterus lumpus</name>
    <name type="common">Lumpsucker</name>
    <dbReference type="NCBI Taxonomy" id="8103"/>
    <lineage>
        <taxon>Eukaryota</taxon>
        <taxon>Metazoa</taxon>
        <taxon>Chordata</taxon>
        <taxon>Craniata</taxon>
        <taxon>Vertebrata</taxon>
        <taxon>Euteleostomi</taxon>
        <taxon>Actinopterygii</taxon>
        <taxon>Neopterygii</taxon>
        <taxon>Teleostei</taxon>
        <taxon>Neoteleostei</taxon>
        <taxon>Acanthomorphata</taxon>
        <taxon>Eupercaria</taxon>
        <taxon>Perciformes</taxon>
        <taxon>Cottioidei</taxon>
        <taxon>Cottales</taxon>
        <taxon>Cyclopteridae</taxon>
        <taxon>Cyclopterus</taxon>
    </lineage>
</organism>
<keyword evidence="6" id="KW-0325">Glycoprotein</keyword>
<evidence type="ECO:0000313" key="8">
    <source>
        <dbReference type="Ensembl" id="ENSCLMP00005005153.1"/>
    </source>
</evidence>
<dbReference type="InterPro" id="IPR026664">
    <property type="entry name" value="Stereocilin-rel"/>
</dbReference>
<dbReference type="GO" id="GO:0007160">
    <property type="term" value="P:cell-matrix adhesion"/>
    <property type="evidence" value="ECO:0007669"/>
    <property type="project" value="TreeGrafter"/>
</dbReference>
<dbReference type="InterPro" id="IPR010335">
    <property type="entry name" value="Mesothelin"/>
</dbReference>
<dbReference type="PANTHER" id="PTHR23412:SF6">
    <property type="entry name" value="MESOTHELIN"/>
    <property type="match status" value="1"/>
</dbReference>
<evidence type="ECO:0008006" key="10">
    <source>
        <dbReference type="Google" id="ProtNLM"/>
    </source>
</evidence>
<dbReference type="Pfam" id="PF06060">
    <property type="entry name" value="Mesothelin"/>
    <property type="match status" value="1"/>
</dbReference>
<reference evidence="8" key="1">
    <citation type="submission" date="2025-08" db="UniProtKB">
        <authorList>
            <consortium name="Ensembl"/>
        </authorList>
    </citation>
    <scope>IDENTIFICATION</scope>
</reference>
<sequence length="534" mass="58839">MYVTYNVCVCVCVCVCACSLSSSVLQGFTCTGVRAVKAEQIKKLIKACRRKGENKVPLEETQLTCMYNHIKGDPDVAAFDLYPPDVMLYYDYSSLVPAANCRSYFEELADADFSVFSPTLSHNRTALFVNAASCLGIANTSLTEDNISVLGNMCCTLNSSYIQNSDPSILDRLKDCPDLTGAQAAAVEALLSSGETQYGAPSTWNESTLEDLGMLPLYLTSTFYENFDKVSIANITKQNFLRYFLEVLQSNGVDRQKRRSLKKEMRKSIINRSKRSTVNECTVGAITQVTISDDIFPFDYDDITQFDSCLNASTVRDNLEAITEKVDQEEYLRIVLRKLREVGDGKTGLDQVQLLGPASRVATAADVDAWAVTQIDTLASLMDSSNGPWDPSLAKAVVSKYLSHAGNELGRDELNAVGGANLCSLDVDVLNNISQQNAGALTLNNCTAEKKRELFAIAERAFAPNTRSTVSAASYSLTQPYIGTQTDTHTHTHTHTHMLMISLLTPCRRRRFRLCQTFGSIQHQHGHGYLHQSG</sequence>
<protein>
    <recommendedName>
        <fullName evidence="10">Mesothelin-like protein</fullName>
    </recommendedName>
</protein>
<comment type="subcellular location">
    <subcellularLocation>
        <location evidence="1">Membrane</location>
    </subcellularLocation>
</comment>
<dbReference type="GO" id="GO:0016020">
    <property type="term" value="C:membrane"/>
    <property type="evidence" value="ECO:0007669"/>
    <property type="project" value="UniProtKB-SubCell"/>
</dbReference>
<evidence type="ECO:0000256" key="3">
    <source>
        <dbReference type="ARBA" id="ARBA00022729"/>
    </source>
</evidence>
<dbReference type="AlphaFoldDB" id="A0A8C2YXR8"/>